<feature type="transmembrane region" description="Helical" evidence="1">
    <location>
        <begin position="106"/>
        <end position="128"/>
    </location>
</feature>
<sequence>MTTWSALLPVVLVAAGVLLVPGALTAWAAGLRGTLALGAAAPLSVTTISLTAVVAGRAGVRFGPGVVLVATVAGVLVALLVGVVSSRVRWGARAGFAGVTGWARPAPATVAAVAGAAVGGLCAAAAVVRGIGDPAVFPQTFDAVFHLNAVERALQSGNASSLWLGTVAAPDHSAVFYPAAWHDVVVLVVQGSGSSVTAGVTAVSIVLAAVVWPLSCVALAAEAFRGRTGTVVAAGVLSAAFGATPFLLLSYGTLWPNALATALLPGILACGLRVWRGPWNPTAGVHRAVGLRAAGRVAPAVVAAGSVPGLALAHPNAVLSLLLQTTVIGTVAVGTWASGPRTSWPARTAVVAGVAVVLVAEAWLVAASPLFATTRRTSWPARQSLAQAAGEWTLAAPMRTPVPWLAAVLVLVGVVIAARRREHWWLLACHATAGALFVLVAGSDGPFARALSGPWYDDPFRLAALLGVTAVPLAALGLEGAVTTLRRRVARDLRLPDGLTIGVLVTIAAIVVAGVTGGTYAGANSRVVATWYGGHGLAGPEELELLRRLPDIVPRGEVVAGNPWNGSSLAGPVGGVATLFPHLNGDWGVDRDVVAGHLDRAASDPRVCPAVRRLHVGFVLDGAVAFWPGDRRQARYAGLAVHGVAGFEPVATAGRLTLYRVTACDSATSLRP</sequence>
<evidence type="ECO:0000313" key="3">
    <source>
        <dbReference type="Proteomes" id="UP001500556"/>
    </source>
</evidence>
<protein>
    <submittedName>
        <fullName evidence="2">Uncharacterized protein</fullName>
    </submittedName>
</protein>
<feature type="transmembrane region" description="Helical" evidence="1">
    <location>
        <begin position="62"/>
        <end position="85"/>
    </location>
</feature>
<feature type="transmembrane region" description="Helical" evidence="1">
    <location>
        <begin position="462"/>
        <end position="486"/>
    </location>
</feature>
<dbReference type="Proteomes" id="UP001500556">
    <property type="component" value="Unassembled WGS sequence"/>
</dbReference>
<comment type="caution">
    <text evidence="2">The sequence shown here is derived from an EMBL/GenBank/DDBJ whole genome shotgun (WGS) entry which is preliminary data.</text>
</comment>
<accession>A0ABP8YNB9</accession>
<feature type="transmembrane region" description="Helical" evidence="1">
    <location>
        <begin position="425"/>
        <end position="442"/>
    </location>
</feature>
<reference evidence="3" key="1">
    <citation type="journal article" date="2019" name="Int. J. Syst. Evol. Microbiol.">
        <title>The Global Catalogue of Microorganisms (GCM) 10K type strain sequencing project: providing services to taxonomists for standard genome sequencing and annotation.</title>
        <authorList>
            <consortium name="The Broad Institute Genomics Platform"/>
            <consortium name="The Broad Institute Genome Sequencing Center for Infectious Disease"/>
            <person name="Wu L."/>
            <person name="Ma J."/>
        </authorList>
    </citation>
    <scope>NUCLEOTIDE SEQUENCE [LARGE SCALE GENOMIC DNA]</scope>
    <source>
        <strain evidence="3">JCM 18961</strain>
    </source>
</reference>
<feature type="transmembrane region" description="Helical" evidence="1">
    <location>
        <begin position="228"/>
        <end position="248"/>
    </location>
</feature>
<keyword evidence="1" id="KW-0472">Membrane</keyword>
<dbReference type="EMBL" id="BAABLO010000013">
    <property type="protein sequence ID" value="GAA4733968.1"/>
    <property type="molecule type" value="Genomic_DNA"/>
</dbReference>
<dbReference type="Pfam" id="PF20176">
    <property type="entry name" value="DUF6541"/>
    <property type="match status" value="1"/>
</dbReference>
<feature type="transmembrane region" description="Helical" evidence="1">
    <location>
        <begin position="293"/>
        <end position="311"/>
    </location>
</feature>
<feature type="transmembrane region" description="Helical" evidence="1">
    <location>
        <begin position="254"/>
        <end position="272"/>
    </location>
</feature>
<feature type="transmembrane region" description="Helical" evidence="1">
    <location>
        <begin position="498"/>
        <end position="520"/>
    </location>
</feature>
<keyword evidence="1" id="KW-1133">Transmembrane helix</keyword>
<feature type="transmembrane region" description="Helical" evidence="1">
    <location>
        <begin position="196"/>
        <end position="221"/>
    </location>
</feature>
<feature type="transmembrane region" description="Helical" evidence="1">
    <location>
        <begin position="35"/>
        <end position="56"/>
    </location>
</feature>
<feature type="transmembrane region" description="Helical" evidence="1">
    <location>
        <begin position="6"/>
        <end position="28"/>
    </location>
</feature>
<feature type="transmembrane region" description="Helical" evidence="1">
    <location>
        <begin position="349"/>
        <end position="372"/>
    </location>
</feature>
<feature type="transmembrane region" description="Helical" evidence="1">
    <location>
        <begin position="317"/>
        <end position="337"/>
    </location>
</feature>
<feature type="transmembrane region" description="Helical" evidence="1">
    <location>
        <begin position="401"/>
        <end position="418"/>
    </location>
</feature>
<evidence type="ECO:0000256" key="1">
    <source>
        <dbReference type="SAM" id="Phobius"/>
    </source>
</evidence>
<keyword evidence="3" id="KW-1185">Reference proteome</keyword>
<dbReference type="InterPro" id="IPR046671">
    <property type="entry name" value="DUF6541"/>
</dbReference>
<dbReference type="RefSeq" id="WP_345505337.1">
    <property type="nucleotide sequence ID" value="NZ_BAABLO010000013.1"/>
</dbReference>
<name>A0ABP8YNB9_9MICO</name>
<proteinExistence type="predicted"/>
<evidence type="ECO:0000313" key="2">
    <source>
        <dbReference type="EMBL" id="GAA4733968.1"/>
    </source>
</evidence>
<gene>
    <name evidence="2" type="ORF">GCM10025782_36920</name>
</gene>
<keyword evidence="1" id="KW-0812">Transmembrane</keyword>
<organism evidence="2 3">
    <name type="scientific">Pedococcus ginsenosidimutans</name>
    <dbReference type="NCBI Taxonomy" id="490570"/>
    <lineage>
        <taxon>Bacteria</taxon>
        <taxon>Bacillati</taxon>
        <taxon>Actinomycetota</taxon>
        <taxon>Actinomycetes</taxon>
        <taxon>Micrococcales</taxon>
        <taxon>Intrasporangiaceae</taxon>
        <taxon>Pedococcus</taxon>
    </lineage>
</organism>